<protein>
    <submittedName>
        <fullName evidence="1">Uncharacterized protein</fullName>
    </submittedName>
</protein>
<sequence>MFDEPGDYIEGNRFKVFQVIDFGVTLASGERKNREGDYSLFLGPVVLFVNNDGRLYYDDEIIEIPLGKRARQIGIYKYETERGYKTVPVVSILE</sequence>
<comment type="caution">
    <text evidence="1">The sequence shown here is derived from an EMBL/GenBank/DDBJ whole genome shotgun (WGS) entry which is preliminary data.</text>
</comment>
<dbReference type="EMBL" id="BAIV01000014">
    <property type="protein sequence ID" value="GAE84220.1"/>
    <property type="molecule type" value="Genomic_DNA"/>
</dbReference>
<evidence type="ECO:0000313" key="1">
    <source>
        <dbReference type="EMBL" id="GAE84220.1"/>
    </source>
</evidence>
<accession>W4USM2</accession>
<organism evidence="1 2">
    <name type="scientific">Bacteroides reticulotermitis JCM 10512</name>
    <dbReference type="NCBI Taxonomy" id="1445607"/>
    <lineage>
        <taxon>Bacteria</taxon>
        <taxon>Pseudomonadati</taxon>
        <taxon>Bacteroidota</taxon>
        <taxon>Bacteroidia</taxon>
        <taxon>Bacteroidales</taxon>
        <taxon>Bacteroidaceae</taxon>
        <taxon>Bacteroides</taxon>
    </lineage>
</organism>
<gene>
    <name evidence="1" type="ORF">JCM10512_2549</name>
</gene>
<proteinExistence type="predicted"/>
<reference evidence="1 2" key="1">
    <citation type="journal article" date="2014" name="Genome Announc.">
        <title>Draft Genome Sequence of Bacteroides reticulotermitis Strain JCM 10512T, Isolated from the Gut of a Termite.</title>
        <authorList>
            <person name="Yuki M."/>
            <person name="Oshima K."/>
            <person name="Suda W."/>
            <person name="Sakamoto M."/>
            <person name="Iida T."/>
            <person name="Hattori M."/>
            <person name="Ohkuma M."/>
        </authorList>
    </citation>
    <scope>NUCLEOTIDE SEQUENCE [LARGE SCALE GENOMIC DNA]</scope>
    <source>
        <strain evidence="1 2">JCM 10512</strain>
    </source>
</reference>
<dbReference type="AlphaFoldDB" id="W4USM2"/>
<keyword evidence="2" id="KW-1185">Reference proteome</keyword>
<evidence type="ECO:0000313" key="2">
    <source>
        <dbReference type="Proteomes" id="UP000019131"/>
    </source>
</evidence>
<dbReference type="STRING" id="1445607.JCM10512_2549"/>
<name>W4USM2_9BACE</name>
<dbReference type="Proteomes" id="UP000019131">
    <property type="component" value="Unassembled WGS sequence"/>
</dbReference>